<protein>
    <submittedName>
        <fullName evidence="1">Uncharacterized protein</fullName>
    </submittedName>
</protein>
<keyword evidence="2" id="KW-1185">Reference proteome</keyword>
<dbReference type="Proteomes" id="UP000231279">
    <property type="component" value="Unassembled WGS sequence"/>
</dbReference>
<sequence>MVTWPYPTRKQLNLTICGLLTGVAFTAVGAHLSFSNIGPQQARAQARKDFLKARLRKFLED</sequence>
<reference evidence="2" key="1">
    <citation type="journal article" date="2018" name="Gigascience">
        <title>Genome assembly of the Pink Ipe (Handroanthus impetiginosus, Bignoniaceae), a highly valued, ecologically keystone Neotropical timber forest tree.</title>
        <authorList>
            <person name="Silva-Junior O.B."/>
            <person name="Grattapaglia D."/>
            <person name="Novaes E."/>
            <person name="Collevatti R.G."/>
        </authorList>
    </citation>
    <scope>NUCLEOTIDE SEQUENCE [LARGE SCALE GENOMIC DNA]</scope>
    <source>
        <strain evidence="2">cv. UFG-1</strain>
    </source>
</reference>
<dbReference type="AlphaFoldDB" id="A0A2G9HF41"/>
<gene>
    <name evidence="1" type="ORF">CDL12_11227</name>
</gene>
<dbReference type="EMBL" id="NKXS01001949">
    <property type="protein sequence ID" value="PIN16118.1"/>
    <property type="molecule type" value="Genomic_DNA"/>
</dbReference>
<organism evidence="1 2">
    <name type="scientific">Handroanthus impetiginosus</name>
    <dbReference type="NCBI Taxonomy" id="429701"/>
    <lineage>
        <taxon>Eukaryota</taxon>
        <taxon>Viridiplantae</taxon>
        <taxon>Streptophyta</taxon>
        <taxon>Embryophyta</taxon>
        <taxon>Tracheophyta</taxon>
        <taxon>Spermatophyta</taxon>
        <taxon>Magnoliopsida</taxon>
        <taxon>eudicotyledons</taxon>
        <taxon>Gunneridae</taxon>
        <taxon>Pentapetalae</taxon>
        <taxon>asterids</taxon>
        <taxon>lamiids</taxon>
        <taxon>Lamiales</taxon>
        <taxon>Bignoniaceae</taxon>
        <taxon>Crescentiina</taxon>
        <taxon>Tabebuia alliance</taxon>
        <taxon>Handroanthus</taxon>
    </lineage>
</organism>
<evidence type="ECO:0000313" key="2">
    <source>
        <dbReference type="Proteomes" id="UP000231279"/>
    </source>
</evidence>
<dbReference type="STRING" id="429701.A0A2G9HF41"/>
<accession>A0A2G9HF41</accession>
<name>A0A2G9HF41_9LAMI</name>
<evidence type="ECO:0000313" key="1">
    <source>
        <dbReference type="EMBL" id="PIN16118.1"/>
    </source>
</evidence>
<proteinExistence type="predicted"/>
<dbReference type="OrthoDB" id="1898956at2759"/>
<comment type="caution">
    <text evidence="1">The sequence shown here is derived from an EMBL/GenBank/DDBJ whole genome shotgun (WGS) entry which is preliminary data.</text>
</comment>